<name>A0A482WPP5_LAOST</name>
<protein>
    <submittedName>
        <fullName evidence="3">Uncharacterized protein</fullName>
    </submittedName>
</protein>
<organism evidence="3 4">
    <name type="scientific">Laodelphax striatellus</name>
    <name type="common">Small brown planthopper</name>
    <name type="synonym">Delphax striatella</name>
    <dbReference type="NCBI Taxonomy" id="195883"/>
    <lineage>
        <taxon>Eukaryota</taxon>
        <taxon>Metazoa</taxon>
        <taxon>Ecdysozoa</taxon>
        <taxon>Arthropoda</taxon>
        <taxon>Hexapoda</taxon>
        <taxon>Insecta</taxon>
        <taxon>Pterygota</taxon>
        <taxon>Neoptera</taxon>
        <taxon>Paraneoptera</taxon>
        <taxon>Hemiptera</taxon>
        <taxon>Auchenorrhyncha</taxon>
        <taxon>Fulgoroidea</taxon>
        <taxon>Delphacidae</taxon>
        <taxon>Criomorphinae</taxon>
        <taxon>Laodelphax</taxon>
    </lineage>
</organism>
<dbReference type="STRING" id="195883.A0A482WPP5"/>
<dbReference type="OrthoDB" id="6816312at2759"/>
<gene>
    <name evidence="3" type="ORF">LSTR_LSTR012372</name>
</gene>
<proteinExistence type="predicted"/>
<accession>A0A482WPP5</accession>
<evidence type="ECO:0000313" key="4">
    <source>
        <dbReference type="Proteomes" id="UP000291343"/>
    </source>
</evidence>
<evidence type="ECO:0000256" key="1">
    <source>
        <dbReference type="SAM" id="Coils"/>
    </source>
</evidence>
<dbReference type="SMR" id="A0A482WPP5"/>
<reference evidence="3 4" key="1">
    <citation type="journal article" date="2017" name="Gigascience">
        <title>Genome sequence of the small brown planthopper, Laodelphax striatellus.</title>
        <authorList>
            <person name="Zhu J."/>
            <person name="Jiang F."/>
            <person name="Wang X."/>
            <person name="Yang P."/>
            <person name="Bao Y."/>
            <person name="Zhao W."/>
            <person name="Wang W."/>
            <person name="Lu H."/>
            <person name="Wang Q."/>
            <person name="Cui N."/>
            <person name="Li J."/>
            <person name="Chen X."/>
            <person name="Luo L."/>
            <person name="Yu J."/>
            <person name="Kang L."/>
            <person name="Cui F."/>
        </authorList>
    </citation>
    <scope>NUCLEOTIDE SEQUENCE [LARGE SCALE GENOMIC DNA]</scope>
    <source>
        <strain evidence="3">Lst14</strain>
    </source>
</reference>
<dbReference type="AlphaFoldDB" id="A0A482WPP5"/>
<feature type="coiled-coil region" evidence="1">
    <location>
        <begin position="222"/>
        <end position="302"/>
    </location>
</feature>
<evidence type="ECO:0000256" key="2">
    <source>
        <dbReference type="SAM" id="MobiDB-lite"/>
    </source>
</evidence>
<keyword evidence="1" id="KW-0175">Coiled coil</keyword>
<comment type="caution">
    <text evidence="3">The sequence shown here is derived from an EMBL/GenBank/DDBJ whole genome shotgun (WGS) entry which is preliminary data.</text>
</comment>
<dbReference type="EMBL" id="QKKF02028151">
    <property type="protein sequence ID" value="RZF35468.1"/>
    <property type="molecule type" value="Genomic_DNA"/>
</dbReference>
<keyword evidence="4" id="KW-1185">Reference proteome</keyword>
<evidence type="ECO:0000313" key="3">
    <source>
        <dbReference type="EMBL" id="RZF35468.1"/>
    </source>
</evidence>
<sequence length="305" mass="34451">MTELLMQQPVVSDGGGGGGVSGRGEFVNVRRCRSPGSLVARYSAYEERPSGLGLCELKHSKSDDLVLQSAPSQPAEMHHGISDVALQIQKEACVVYEDDLAPMPCSLPVYYSDSETCPAGGGSPRGYSPPSSPEVITAPLPPPPPPPTALKITGGDFQGAGGGSRPASRPVSVCDRLDPEDSIRDIISENDFYRFVLFKRHYQKYLDISQKYEEARNIAYYLEEKYHEIKAERDRLAKSQKDLQKRLETRDQEMLDKEEELFLQLEKAIRLEEDCEKIREEKERMSEWKDRLEREKNEAYRQFSE</sequence>
<dbReference type="InParanoid" id="A0A482WPP5"/>
<dbReference type="Proteomes" id="UP000291343">
    <property type="component" value="Unassembled WGS sequence"/>
</dbReference>
<feature type="region of interest" description="Disordered" evidence="2">
    <location>
        <begin position="152"/>
        <end position="173"/>
    </location>
</feature>